<reference evidence="3 4" key="1">
    <citation type="submission" date="2015-05" db="EMBL/GenBank/DDBJ databases">
        <authorList>
            <person name="Fogelqvist Johan"/>
        </authorList>
    </citation>
    <scope>NUCLEOTIDE SEQUENCE [LARGE SCALE GENOMIC DNA]</scope>
    <source>
        <strain evidence="1">VL1</strain>
        <strain evidence="2">VL2</strain>
    </source>
</reference>
<sequence>MSPGWTETMSGATVAHILLWREPAAAPAKACFSQMLRFHRLNRGDLPGSRALIEPLDLWVIHCFDPFVFRKPHDAHLRSLGWMQRPGLKGLALAKSRALRVYALEQAWRMVEGCR</sequence>
<evidence type="ECO:0000313" key="1">
    <source>
        <dbReference type="EMBL" id="CRK29297.1"/>
    </source>
</evidence>
<name>A0A0G4N9R4_VERLO</name>
<evidence type="ECO:0000313" key="4">
    <source>
        <dbReference type="Proteomes" id="UP000045706"/>
    </source>
</evidence>
<protein>
    <submittedName>
        <fullName evidence="2">Uncharacterized protein</fullName>
    </submittedName>
</protein>
<dbReference type="EMBL" id="CVQI01033051">
    <property type="protein sequence ID" value="CRK43070.1"/>
    <property type="molecule type" value="Genomic_DNA"/>
</dbReference>
<dbReference type="EMBL" id="CVQH01021084">
    <property type="protein sequence ID" value="CRK29297.1"/>
    <property type="molecule type" value="Genomic_DNA"/>
</dbReference>
<dbReference type="Proteomes" id="UP000044602">
    <property type="component" value="Unassembled WGS sequence"/>
</dbReference>
<evidence type="ECO:0000313" key="2">
    <source>
        <dbReference type="EMBL" id="CRK43070.1"/>
    </source>
</evidence>
<keyword evidence="3" id="KW-1185">Reference proteome</keyword>
<dbReference type="AlphaFoldDB" id="A0A0G4N9R4"/>
<accession>A0A0G4N9R4</accession>
<dbReference type="Proteomes" id="UP000045706">
    <property type="component" value="Unassembled WGS sequence"/>
</dbReference>
<gene>
    <name evidence="1" type="ORF">BN1708_004956</name>
    <name evidence="2" type="ORF">BN1723_005524</name>
</gene>
<proteinExistence type="predicted"/>
<evidence type="ECO:0000313" key="3">
    <source>
        <dbReference type="Proteomes" id="UP000044602"/>
    </source>
</evidence>
<organism evidence="2 4">
    <name type="scientific">Verticillium longisporum</name>
    <name type="common">Verticillium dahliae var. longisporum</name>
    <dbReference type="NCBI Taxonomy" id="100787"/>
    <lineage>
        <taxon>Eukaryota</taxon>
        <taxon>Fungi</taxon>
        <taxon>Dikarya</taxon>
        <taxon>Ascomycota</taxon>
        <taxon>Pezizomycotina</taxon>
        <taxon>Sordariomycetes</taxon>
        <taxon>Hypocreomycetidae</taxon>
        <taxon>Glomerellales</taxon>
        <taxon>Plectosphaerellaceae</taxon>
        <taxon>Verticillium</taxon>
    </lineage>
</organism>